<dbReference type="GO" id="GO:0015648">
    <property type="term" value="F:lipid-linked peptidoglycan transporter activity"/>
    <property type="evidence" value="ECO:0007669"/>
    <property type="project" value="UniProtKB-UniRule"/>
</dbReference>
<dbReference type="OrthoDB" id="9816572at2"/>
<comment type="similarity">
    <text evidence="9 10 11">Belongs to the MurJ/MviN family.</text>
</comment>
<dbReference type="UniPathway" id="UPA00219"/>
<evidence type="ECO:0000256" key="8">
    <source>
        <dbReference type="ARBA" id="ARBA00060041"/>
    </source>
</evidence>
<keyword evidence="2 10" id="KW-1003">Cell membrane</keyword>
<evidence type="ECO:0000256" key="9">
    <source>
        <dbReference type="ARBA" id="ARBA00061532"/>
    </source>
</evidence>
<dbReference type="PANTHER" id="PTHR47019">
    <property type="entry name" value="LIPID II FLIPPASE MURJ"/>
    <property type="match status" value="1"/>
</dbReference>
<dbReference type="PRINTS" id="PR01806">
    <property type="entry name" value="VIRFACTRMVIN"/>
</dbReference>
<dbReference type="CDD" id="cd13123">
    <property type="entry name" value="MATE_MurJ_like"/>
    <property type="match status" value="1"/>
</dbReference>
<evidence type="ECO:0000256" key="7">
    <source>
        <dbReference type="ARBA" id="ARBA00023136"/>
    </source>
</evidence>
<dbReference type="Pfam" id="PF03023">
    <property type="entry name" value="MurJ"/>
    <property type="match status" value="1"/>
</dbReference>
<protein>
    <recommendedName>
        <fullName evidence="10">Probable lipid II flippase MurJ</fullName>
    </recommendedName>
</protein>
<dbReference type="Proteomes" id="UP000266091">
    <property type="component" value="Unassembled WGS sequence"/>
</dbReference>
<evidence type="ECO:0000256" key="10">
    <source>
        <dbReference type="HAMAP-Rule" id="MF_02078"/>
    </source>
</evidence>
<comment type="pathway">
    <text evidence="10">Cell wall biogenesis; peptidoglycan biosynthesis.</text>
</comment>
<feature type="transmembrane region" description="Helical" evidence="10">
    <location>
        <begin position="389"/>
        <end position="408"/>
    </location>
</feature>
<feature type="transmembrane region" description="Helical" evidence="10">
    <location>
        <begin position="485"/>
        <end position="505"/>
    </location>
</feature>
<proteinExistence type="inferred from homology"/>
<keyword evidence="13" id="KW-1185">Reference proteome</keyword>
<evidence type="ECO:0000256" key="1">
    <source>
        <dbReference type="ARBA" id="ARBA00004651"/>
    </source>
</evidence>
<keyword evidence="7 10" id="KW-0472">Membrane</keyword>
<comment type="function">
    <text evidence="8 10 11">Involved in peptidoglycan biosynthesis. Transports lipid-linked peptidoglycan precursors from the inner to the outer leaflet of the cytoplasmic membrane.</text>
</comment>
<dbReference type="GO" id="GO:0008360">
    <property type="term" value="P:regulation of cell shape"/>
    <property type="evidence" value="ECO:0007669"/>
    <property type="project" value="UniProtKB-UniRule"/>
</dbReference>
<evidence type="ECO:0000256" key="2">
    <source>
        <dbReference type="ARBA" id="ARBA00022475"/>
    </source>
</evidence>
<name>A0A388S907_9BURK</name>
<dbReference type="InterPro" id="IPR051050">
    <property type="entry name" value="Lipid_II_flippase_MurJ/MviN"/>
</dbReference>
<evidence type="ECO:0000256" key="6">
    <source>
        <dbReference type="ARBA" id="ARBA00022989"/>
    </source>
</evidence>
<keyword evidence="10 11" id="KW-0961">Cell wall biogenesis/degradation</keyword>
<dbReference type="GO" id="GO:0071555">
    <property type="term" value="P:cell wall organization"/>
    <property type="evidence" value="ECO:0007669"/>
    <property type="project" value="UniProtKB-UniRule"/>
</dbReference>
<evidence type="ECO:0000313" key="13">
    <source>
        <dbReference type="Proteomes" id="UP000266091"/>
    </source>
</evidence>
<gene>
    <name evidence="10" type="primary">murJ</name>
    <name evidence="12" type="ORF">MESMUL_01020</name>
</gene>
<keyword evidence="3 10" id="KW-0812">Transmembrane</keyword>
<feature type="transmembrane region" description="Helical" evidence="10">
    <location>
        <begin position="134"/>
        <end position="154"/>
    </location>
</feature>
<keyword evidence="6 10" id="KW-1133">Transmembrane helix</keyword>
<feature type="transmembrane region" description="Helical" evidence="10">
    <location>
        <begin position="316"/>
        <end position="341"/>
    </location>
</feature>
<keyword evidence="10" id="KW-0997">Cell inner membrane</keyword>
<evidence type="ECO:0000256" key="11">
    <source>
        <dbReference type="PIRNR" id="PIRNR002869"/>
    </source>
</evidence>
<dbReference type="PIRSF" id="PIRSF002869">
    <property type="entry name" value="MviN"/>
    <property type="match status" value="1"/>
</dbReference>
<dbReference type="GO" id="GO:0009252">
    <property type="term" value="P:peptidoglycan biosynthetic process"/>
    <property type="evidence" value="ECO:0007669"/>
    <property type="project" value="UniProtKB-UniRule"/>
</dbReference>
<dbReference type="NCBIfam" id="TIGR01695">
    <property type="entry name" value="murJ_mviN"/>
    <property type="match status" value="1"/>
</dbReference>
<comment type="subcellular location">
    <subcellularLocation>
        <location evidence="10">Cell inner membrane</location>
        <topology evidence="10">Multi-pass membrane protein</topology>
    </subcellularLocation>
    <subcellularLocation>
        <location evidence="1">Cell membrane</location>
        <topology evidence="1">Multi-pass membrane protein</topology>
    </subcellularLocation>
</comment>
<feature type="transmembrane region" description="Helical" evidence="10">
    <location>
        <begin position="444"/>
        <end position="465"/>
    </location>
</feature>
<dbReference type="GO" id="GO:0005886">
    <property type="term" value="C:plasma membrane"/>
    <property type="evidence" value="ECO:0007669"/>
    <property type="project" value="UniProtKB-SubCell"/>
</dbReference>
<reference evidence="12 13" key="1">
    <citation type="journal article" date="2018" name="Int. J. Syst. Evol. Microbiol.">
        <title>Mesosutterella multiformis gen. nov., sp. nov., a member of the family Sutterellaceae and Sutterella megalosphaeroides sp. nov., isolated from human faeces.</title>
        <authorList>
            <person name="Sakamoto M."/>
            <person name="Ikeyama N."/>
            <person name="Kunihiro T."/>
            <person name="Iino T."/>
            <person name="Yuki M."/>
            <person name="Ohkuma M."/>
        </authorList>
    </citation>
    <scope>NUCLEOTIDE SEQUENCE [LARGE SCALE GENOMIC DNA]</scope>
    <source>
        <strain evidence="12 13">4NBBH2</strain>
    </source>
</reference>
<dbReference type="EMBL" id="BGZJ01000001">
    <property type="protein sequence ID" value="GBO92748.1"/>
    <property type="molecule type" value="Genomic_DNA"/>
</dbReference>
<dbReference type="GO" id="GO:0034204">
    <property type="term" value="P:lipid translocation"/>
    <property type="evidence" value="ECO:0007669"/>
    <property type="project" value="TreeGrafter"/>
</dbReference>
<feature type="transmembrane region" description="Helical" evidence="10">
    <location>
        <begin position="185"/>
        <end position="203"/>
    </location>
</feature>
<evidence type="ECO:0000256" key="3">
    <source>
        <dbReference type="ARBA" id="ARBA00022692"/>
    </source>
</evidence>
<dbReference type="InterPro" id="IPR004268">
    <property type="entry name" value="MurJ"/>
</dbReference>
<accession>A0A388S907</accession>
<feature type="transmembrane region" description="Helical" evidence="10">
    <location>
        <begin position="161"/>
        <end position="179"/>
    </location>
</feature>
<dbReference type="AlphaFoldDB" id="A0A388S907"/>
<evidence type="ECO:0000256" key="4">
    <source>
        <dbReference type="ARBA" id="ARBA00022960"/>
    </source>
</evidence>
<keyword evidence="4 10" id="KW-0133">Cell shape</keyword>
<comment type="caution">
    <text evidence="12">The sequence shown here is derived from an EMBL/GenBank/DDBJ whole genome shotgun (WGS) entry which is preliminary data.</text>
</comment>
<organism evidence="12 13">
    <name type="scientific">Mesosutterella multiformis</name>
    <dbReference type="NCBI Taxonomy" id="2259133"/>
    <lineage>
        <taxon>Bacteria</taxon>
        <taxon>Pseudomonadati</taxon>
        <taxon>Pseudomonadota</taxon>
        <taxon>Betaproteobacteria</taxon>
        <taxon>Burkholderiales</taxon>
        <taxon>Sutterellaceae</taxon>
        <taxon>Mesosutterella</taxon>
    </lineage>
</organism>
<dbReference type="HAMAP" id="MF_02078">
    <property type="entry name" value="MurJ_MviN"/>
    <property type="match status" value="1"/>
</dbReference>
<evidence type="ECO:0000313" key="12">
    <source>
        <dbReference type="EMBL" id="GBO92748.1"/>
    </source>
</evidence>
<accession>A0A401LLP5</accession>
<keyword evidence="10 11" id="KW-0813">Transport</keyword>
<dbReference type="PANTHER" id="PTHR47019:SF1">
    <property type="entry name" value="LIPID II FLIPPASE MURJ"/>
    <property type="match status" value="1"/>
</dbReference>
<dbReference type="RefSeq" id="WP_116269282.1">
    <property type="nucleotide sequence ID" value="NZ_BGZJ01000001.1"/>
</dbReference>
<feature type="transmembrane region" description="Helical" evidence="10">
    <location>
        <begin position="237"/>
        <end position="257"/>
    </location>
</feature>
<feature type="transmembrane region" description="Helical" evidence="10">
    <location>
        <begin position="414"/>
        <end position="432"/>
    </location>
</feature>
<keyword evidence="5 10" id="KW-0573">Peptidoglycan synthesis</keyword>
<sequence>MNLFRAAASISLLTLVSRITGVVRDMLIARFFGASVQTDAFYVAFRLPNLLRRLFAEGAFQQAFVPMVASVRQTEGEERTKRFVDHVFSILAPVVILVSILGVLIAPVLVWLIAAGFRSDPEEFSLATSLTRWMFPYIAFMSLVAMSAAVLNTYKSFRIPAVTPVLLNLSFIACSLLLAPHMSQPIYALVIAVILGGIAQLAFQLPALKKIGMIPSFTGFRTALADSSVIMTMKQMVPALFGVAVAQLSILINTNIASHLERGAVTWLNYADRLMEFPTALLGVAVGTVLLPSLSAAHAAGNEDRYNELLDHGLRLIVLLGIPAAIGLFACADGLVAFLFGGRAFTGEDVRQTAYGVIGYSVGLLGLIAMKIVAPAFYARKDIRTPVRVAALSLVCVQVFNLITVPLFHQAGLALSVGLGSLVNSGTLLYLLRKRGIYRPLPGWKKHFLAIICSSFVMLCVLLGVQWNIDWSALSDPWIRRAAKVLAICAFGAAVYGAGMVFFGFRPRDLRPPKDRADEE</sequence>
<feature type="transmembrane region" description="Helical" evidence="10">
    <location>
        <begin position="277"/>
        <end position="295"/>
    </location>
</feature>
<evidence type="ECO:0000256" key="5">
    <source>
        <dbReference type="ARBA" id="ARBA00022984"/>
    </source>
</evidence>
<feature type="transmembrane region" description="Helical" evidence="10">
    <location>
        <begin position="353"/>
        <end position="377"/>
    </location>
</feature>
<feature type="transmembrane region" description="Helical" evidence="10">
    <location>
        <begin position="87"/>
        <end position="114"/>
    </location>
</feature>